<feature type="domain" description="Tc1-like transposase DDE" evidence="2">
    <location>
        <begin position="129"/>
        <end position="280"/>
    </location>
</feature>
<gene>
    <name evidence="3" type="primary">Tcb1_201</name>
    <name evidence="3" type="ORF">GTO93_0003177</name>
</gene>
<evidence type="ECO:0000259" key="2">
    <source>
        <dbReference type="Pfam" id="PF13358"/>
    </source>
</evidence>
<evidence type="ECO:0000259" key="1">
    <source>
        <dbReference type="Pfam" id="PF01498"/>
    </source>
</evidence>
<dbReference type="Pfam" id="PF01498">
    <property type="entry name" value="HTH_Tnp_Tc3_2"/>
    <property type="match status" value="1"/>
</dbReference>
<sequence length="311" mass="35416">GEGYKKNSKKVLIIPLSTVKYIIDKLKMHHTTQTLPRSGLHSKLDDRARRRLISEATKRPMATLQELLAFMAKTAQSVHATKVSQALHKPGLYGRVARSNPLFKKAHLESCLKYAKKHSGDSIAMWQKVLWSDKTKIEPFGLSAKLYVWYKPNTAHHPKNTIPTVTHGSGSIMLWGCFSSAGTGALVRIEGKMNGAKYREVLEENLLPCARKLKLGRKFTFQHDNDPKHTAKATLEWPRNKATNDLEWPSQSPNLNPIKNVWHDFKIAVHRHSPRNLTELEQFCKEEWSNIIKSRCAKLVETYPNRLTAVI</sequence>
<dbReference type="EMBL" id="JAAWVQ010162048">
    <property type="protein sequence ID" value="MBN3286953.1"/>
    <property type="molecule type" value="Genomic_DNA"/>
</dbReference>
<feature type="non-terminal residue" evidence="3">
    <location>
        <position position="1"/>
    </location>
</feature>
<dbReference type="Pfam" id="PF13358">
    <property type="entry name" value="DDE_3"/>
    <property type="match status" value="1"/>
</dbReference>
<feature type="non-terminal residue" evidence="3">
    <location>
        <position position="311"/>
    </location>
</feature>
<dbReference type="InterPro" id="IPR038717">
    <property type="entry name" value="Tc1-like_DDE_dom"/>
</dbReference>
<evidence type="ECO:0000313" key="3">
    <source>
        <dbReference type="EMBL" id="MBN3286953.1"/>
    </source>
</evidence>
<keyword evidence="4" id="KW-1185">Reference proteome</keyword>
<comment type="caution">
    <text evidence="3">The sequence shown here is derived from an EMBL/GenBank/DDBJ whole genome shotgun (WGS) entry which is preliminary data.</text>
</comment>
<organism evidence="3 4">
    <name type="scientific">Polyodon spathula</name>
    <name type="common">North American paddlefish</name>
    <name type="synonym">Squalus spathula</name>
    <dbReference type="NCBI Taxonomy" id="7913"/>
    <lineage>
        <taxon>Eukaryota</taxon>
        <taxon>Metazoa</taxon>
        <taxon>Chordata</taxon>
        <taxon>Craniata</taxon>
        <taxon>Vertebrata</taxon>
        <taxon>Euteleostomi</taxon>
        <taxon>Actinopterygii</taxon>
        <taxon>Chondrostei</taxon>
        <taxon>Acipenseriformes</taxon>
        <taxon>Polyodontidae</taxon>
        <taxon>Polyodon</taxon>
    </lineage>
</organism>
<proteinExistence type="predicted"/>
<dbReference type="Proteomes" id="UP001166093">
    <property type="component" value="Unassembled WGS sequence"/>
</dbReference>
<dbReference type="PANTHER" id="PTHR23022">
    <property type="entry name" value="TRANSPOSABLE ELEMENT-RELATED"/>
    <property type="match status" value="1"/>
</dbReference>
<name>A0ABS2YKI6_POLSP</name>
<dbReference type="InterPro" id="IPR036397">
    <property type="entry name" value="RNaseH_sf"/>
</dbReference>
<dbReference type="Gene3D" id="3.30.420.10">
    <property type="entry name" value="Ribonuclease H-like superfamily/Ribonuclease H"/>
    <property type="match status" value="1"/>
</dbReference>
<protein>
    <submittedName>
        <fullName evidence="3">TCB1 transposase</fullName>
    </submittedName>
</protein>
<dbReference type="InterPro" id="IPR052338">
    <property type="entry name" value="Transposase_5"/>
</dbReference>
<dbReference type="InterPro" id="IPR002492">
    <property type="entry name" value="Transposase_Tc1-like"/>
</dbReference>
<feature type="domain" description="Transposase Tc1-like" evidence="1">
    <location>
        <begin position="49"/>
        <end position="118"/>
    </location>
</feature>
<dbReference type="PANTHER" id="PTHR23022:SF135">
    <property type="entry name" value="SI:DKEY-77F5.3"/>
    <property type="match status" value="1"/>
</dbReference>
<reference evidence="3" key="1">
    <citation type="journal article" date="2021" name="Cell">
        <title>Tracing the genetic footprints of vertebrate landing in non-teleost ray-finned fishes.</title>
        <authorList>
            <person name="Bi X."/>
            <person name="Wang K."/>
            <person name="Yang L."/>
            <person name="Pan H."/>
            <person name="Jiang H."/>
            <person name="Wei Q."/>
            <person name="Fang M."/>
            <person name="Yu H."/>
            <person name="Zhu C."/>
            <person name="Cai Y."/>
            <person name="He Y."/>
            <person name="Gan X."/>
            <person name="Zeng H."/>
            <person name="Yu D."/>
            <person name="Zhu Y."/>
            <person name="Jiang H."/>
            <person name="Qiu Q."/>
            <person name="Yang H."/>
            <person name="Zhang Y.E."/>
            <person name="Wang W."/>
            <person name="Zhu M."/>
            <person name="He S."/>
            <person name="Zhang G."/>
        </authorList>
    </citation>
    <scope>NUCLEOTIDE SEQUENCE</scope>
    <source>
        <strain evidence="3">Pddl_001</strain>
    </source>
</reference>
<accession>A0ABS2YKI6</accession>
<evidence type="ECO:0000313" key="4">
    <source>
        <dbReference type="Proteomes" id="UP001166093"/>
    </source>
</evidence>